<dbReference type="EMBL" id="JAUEPO010000002">
    <property type="protein sequence ID" value="KAK3333509.1"/>
    <property type="molecule type" value="Genomic_DNA"/>
</dbReference>
<reference evidence="2" key="1">
    <citation type="journal article" date="2023" name="Mol. Phylogenet. Evol.">
        <title>Genome-scale phylogeny and comparative genomics of the fungal order Sordariales.</title>
        <authorList>
            <person name="Hensen N."/>
            <person name="Bonometti L."/>
            <person name="Westerberg I."/>
            <person name="Brannstrom I.O."/>
            <person name="Guillou S."/>
            <person name="Cros-Aarteil S."/>
            <person name="Calhoun S."/>
            <person name="Haridas S."/>
            <person name="Kuo A."/>
            <person name="Mondo S."/>
            <person name="Pangilinan J."/>
            <person name="Riley R."/>
            <person name="LaButti K."/>
            <person name="Andreopoulos B."/>
            <person name="Lipzen A."/>
            <person name="Chen C."/>
            <person name="Yan M."/>
            <person name="Daum C."/>
            <person name="Ng V."/>
            <person name="Clum A."/>
            <person name="Steindorff A."/>
            <person name="Ohm R.A."/>
            <person name="Martin F."/>
            <person name="Silar P."/>
            <person name="Natvig D.O."/>
            <person name="Lalanne C."/>
            <person name="Gautier V."/>
            <person name="Ament-Velasquez S.L."/>
            <person name="Kruys A."/>
            <person name="Hutchinson M.I."/>
            <person name="Powell A.J."/>
            <person name="Barry K."/>
            <person name="Miller A.N."/>
            <person name="Grigoriev I.V."/>
            <person name="Debuchy R."/>
            <person name="Gladieux P."/>
            <person name="Hiltunen Thoren M."/>
            <person name="Johannesson H."/>
        </authorList>
    </citation>
    <scope>NUCLEOTIDE SEQUENCE</scope>
    <source>
        <strain evidence="2">SMH4131-1</strain>
    </source>
</reference>
<keyword evidence="1" id="KW-0732">Signal</keyword>
<sequence length="162" mass="17903">MDGELACGRNPWYTLLLLGFLLLTRYGRSHCLTLIPTPNQPTSKPSSQADRRHRSVRAFFHHSSCSVRSLFFQVSNHTVVGGRAGVQMFMFTTSKASIDIHGPTSAVSARRMDLSVPSSLHTLGSLWSSPASFLSFLPWVSAAPKALNMQPSPKCTFRQRPL</sequence>
<protein>
    <recommendedName>
        <fullName evidence="4">Secreted protein</fullName>
    </recommendedName>
</protein>
<gene>
    <name evidence="2" type="ORF">B0T19DRAFT_127904</name>
</gene>
<evidence type="ECO:0000313" key="3">
    <source>
        <dbReference type="Proteomes" id="UP001286456"/>
    </source>
</evidence>
<keyword evidence="3" id="KW-1185">Reference proteome</keyword>
<accession>A0AAE0IYF8</accession>
<evidence type="ECO:0008006" key="4">
    <source>
        <dbReference type="Google" id="ProtNLM"/>
    </source>
</evidence>
<organism evidence="2 3">
    <name type="scientific">Cercophora scortea</name>
    <dbReference type="NCBI Taxonomy" id="314031"/>
    <lineage>
        <taxon>Eukaryota</taxon>
        <taxon>Fungi</taxon>
        <taxon>Dikarya</taxon>
        <taxon>Ascomycota</taxon>
        <taxon>Pezizomycotina</taxon>
        <taxon>Sordariomycetes</taxon>
        <taxon>Sordariomycetidae</taxon>
        <taxon>Sordariales</taxon>
        <taxon>Lasiosphaeriaceae</taxon>
        <taxon>Cercophora</taxon>
    </lineage>
</organism>
<feature type="chain" id="PRO_5042146533" description="Secreted protein" evidence="1">
    <location>
        <begin position="30"/>
        <end position="162"/>
    </location>
</feature>
<name>A0AAE0IYF8_9PEZI</name>
<proteinExistence type="predicted"/>
<dbReference type="AlphaFoldDB" id="A0AAE0IYF8"/>
<feature type="signal peptide" evidence="1">
    <location>
        <begin position="1"/>
        <end position="29"/>
    </location>
</feature>
<dbReference type="Proteomes" id="UP001286456">
    <property type="component" value="Unassembled WGS sequence"/>
</dbReference>
<comment type="caution">
    <text evidence="2">The sequence shown here is derived from an EMBL/GenBank/DDBJ whole genome shotgun (WGS) entry which is preliminary data.</text>
</comment>
<reference evidence="2" key="2">
    <citation type="submission" date="2023-06" db="EMBL/GenBank/DDBJ databases">
        <authorList>
            <consortium name="Lawrence Berkeley National Laboratory"/>
            <person name="Haridas S."/>
            <person name="Hensen N."/>
            <person name="Bonometti L."/>
            <person name="Westerberg I."/>
            <person name="Brannstrom I.O."/>
            <person name="Guillou S."/>
            <person name="Cros-Aarteil S."/>
            <person name="Calhoun S."/>
            <person name="Kuo A."/>
            <person name="Mondo S."/>
            <person name="Pangilinan J."/>
            <person name="Riley R."/>
            <person name="Labutti K."/>
            <person name="Andreopoulos B."/>
            <person name="Lipzen A."/>
            <person name="Chen C."/>
            <person name="Yanf M."/>
            <person name="Daum C."/>
            <person name="Ng V."/>
            <person name="Clum A."/>
            <person name="Steindorff A."/>
            <person name="Ohm R."/>
            <person name="Martin F."/>
            <person name="Silar P."/>
            <person name="Natvig D."/>
            <person name="Lalanne C."/>
            <person name="Gautier V."/>
            <person name="Ament-Velasquez S.L."/>
            <person name="Kruys A."/>
            <person name="Hutchinson M.I."/>
            <person name="Powell A.J."/>
            <person name="Barry K."/>
            <person name="Miller A.N."/>
            <person name="Grigoriev I.V."/>
            <person name="Debuchy R."/>
            <person name="Gladieux P."/>
            <person name="Thoren M.H."/>
            <person name="Johannesson H."/>
        </authorList>
    </citation>
    <scope>NUCLEOTIDE SEQUENCE</scope>
    <source>
        <strain evidence="2">SMH4131-1</strain>
    </source>
</reference>
<evidence type="ECO:0000313" key="2">
    <source>
        <dbReference type="EMBL" id="KAK3333509.1"/>
    </source>
</evidence>
<evidence type="ECO:0000256" key="1">
    <source>
        <dbReference type="SAM" id="SignalP"/>
    </source>
</evidence>